<reference evidence="2 3" key="1">
    <citation type="submission" date="2020-07" db="EMBL/GenBank/DDBJ databases">
        <authorList>
            <person name="Partida-Martinez L."/>
            <person name="Huntemann M."/>
            <person name="Clum A."/>
            <person name="Wang J."/>
            <person name="Palaniappan K."/>
            <person name="Ritter S."/>
            <person name="Chen I.-M."/>
            <person name="Stamatis D."/>
            <person name="Reddy T."/>
            <person name="O'Malley R."/>
            <person name="Daum C."/>
            <person name="Shapiro N."/>
            <person name="Ivanova N."/>
            <person name="Kyrpides N."/>
            <person name="Woyke T."/>
        </authorList>
    </citation>
    <scope>NUCLEOTIDE SEQUENCE [LARGE SCALE GENOMIC DNA]</scope>
    <source>
        <strain evidence="2 3">AS2.3</strain>
    </source>
</reference>
<dbReference type="PANTHER" id="PTHR48098:SF3">
    <property type="entry name" value="IRON(III) ENTEROBACTIN ESTERASE"/>
    <property type="match status" value="1"/>
</dbReference>
<dbReference type="Gene3D" id="3.40.50.1820">
    <property type="entry name" value="alpha/beta hydrolase"/>
    <property type="match status" value="1"/>
</dbReference>
<accession>A0A7Y9FPH8</accession>
<feature type="region of interest" description="Disordered" evidence="1">
    <location>
        <begin position="535"/>
        <end position="560"/>
    </location>
</feature>
<evidence type="ECO:0000313" key="3">
    <source>
        <dbReference type="Proteomes" id="UP000517753"/>
    </source>
</evidence>
<dbReference type="PANTHER" id="PTHR48098">
    <property type="entry name" value="ENTEROCHELIN ESTERASE-RELATED"/>
    <property type="match status" value="1"/>
</dbReference>
<protein>
    <submittedName>
        <fullName evidence="2">Enterochelin esterase-like enzyme</fullName>
    </submittedName>
</protein>
<reference evidence="2 3" key="2">
    <citation type="submission" date="2020-08" db="EMBL/GenBank/DDBJ databases">
        <title>The Agave Microbiome: Exploring the role of microbial communities in plant adaptations to desert environments.</title>
        <authorList>
            <person name="Partida-Martinez L.P."/>
        </authorList>
    </citation>
    <scope>NUCLEOTIDE SEQUENCE [LARGE SCALE GENOMIC DNA]</scope>
    <source>
        <strain evidence="2 3">AS2.3</strain>
    </source>
</reference>
<name>A0A7Y9FPH8_9SPHN</name>
<comment type="caution">
    <text evidence="2">The sequence shown here is derived from an EMBL/GenBank/DDBJ whole genome shotgun (WGS) entry which is preliminary data.</text>
</comment>
<evidence type="ECO:0000256" key="1">
    <source>
        <dbReference type="SAM" id="MobiDB-lite"/>
    </source>
</evidence>
<dbReference type="Pfam" id="PF00756">
    <property type="entry name" value="Esterase"/>
    <property type="match status" value="1"/>
</dbReference>
<feature type="compositionally biased region" description="Low complexity" evidence="1">
    <location>
        <begin position="545"/>
        <end position="560"/>
    </location>
</feature>
<evidence type="ECO:0000313" key="2">
    <source>
        <dbReference type="EMBL" id="NYD91065.1"/>
    </source>
</evidence>
<dbReference type="RefSeq" id="WP_257015578.1">
    <property type="nucleotide sequence ID" value="NZ_JACCBY010000004.1"/>
</dbReference>
<dbReference type="AlphaFoldDB" id="A0A7Y9FPH8"/>
<dbReference type="InterPro" id="IPR050583">
    <property type="entry name" value="Mycobacterial_A85_antigen"/>
</dbReference>
<organism evidence="2 3">
    <name type="scientific">Sphingomonas melonis</name>
    <dbReference type="NCBI Taxonomy" id="152682"/>
    <lineage>
        <taxon>Bacteria</taxon>
        <taxon>Pseudomonadati</taxon>
        <taxon>Pseudomonadota</taxon>
        <taxon>Alphaproteobacteria</taxon>
        <taxon>Sphingomonadales</taxon>
        <taxon>Sphingomonadaceae</taxon>
        <taxon>Sphingomonas</taxon>
    </lineage>
</organism>
<keyword evidence="3" id="KW-1185">Reference proteome</keyword>
<sequence>MSRDTLTAAARQFRTSSVMRLLLASASAALLIGAADPEPRFIVTLRPDLAADARGRLLVFAAPASGADARGAAVDLDRGRQVWVAGRDVAGFSGGRSVTIDAATEAFPASLASLAPGSYRVQAVLDRDGDYIFAGRGPGDLLSEVVTVRLPLASTPTLQLDHAVPPATDQFDAADLPPAAAMQIAASRPHLHDERIASRALTRFREERQAVAAWVLTPPGYDPTSRRTYPTVYTAGGFGVGHKLAGQQLSRMWHLMETGAIPPMIWVALDHATATGTTEFADSASNGPWGEALVRDVIPALEARYRMDARPSGRFLTGHSSGGWFALWAMVRYPGVFGGSWATAPDPVDFHDFLGVDIYAREANLYRAPDGTPRPLERDHGEVLDTIESAARLERVLGRHGGQLRSFEWVFSPRRADGTPALLFDRETGAVDTAVAAYWREHYDIVRKLQAEWPHRRGHLVGKLHVIVGDADSYYLDGPVHRLDAALRRLGGRADIRFVPGATHSMAQLYARAGDRNALWKEMTRAMYAAARPGETWDEGSGKLPAASPARTTARPDQAS</sequence>
<dbReference type="Proteomes" id="UP000517753">
    <property type="component" value="Unassembled WGS sequence"/>
</dbReference>
<dbReference type="InterPro" id="IPR029058">
    <property type="entry name" value="AB_hydrolase_fold"/>
</dbReference>
<dbReference type="InterPro" id="IPR000801">
    <property type="entry name" value="Esterase-like"/>
</dbReference>
<dbReference type="EMBL" id="JACCBY010000004">
    <property type="protein sequence ID" value="NYD91065.1"/>
    <property type="molecule type" value="Genomic_DNA"/>
</dbReference>
<dbReference type="SUPFAM" id="SSF53474">
    <property type="entry name" value="alpha/beta-Hydrolases"/>
    <property type="match status" value="1"/>
</dbReference>
<proteinExistence type="predicted"/>
<gene>
    <name evidence="2" type="ORF">HD841_002872</name>
</gene>